<reference evidence="5" key="2">
    <citation type="submission" date="2015-01" db="EMBL/GenBank/DDBJ databases">
        <title>Evolutionary Origins and Diversification of the Mycorrhizal Mutualists.</title>
        <authorList>
            <consortium name="DOE Joint Genome Institute"/>
            <consortium name="Mycorrhizal Genomics Consortium"/>
            <person name="Kohler A."/>
            <person name="Kuo A."/>
            <person name="Nagy L.G."/>
            <person name="Floudas D."/>
            <person name="Copeland A."/>
            <person name="Barry K.W."/>
            <person name="Cichocki N."/>
            <person name="Veneault-Fourrey C."/>
            <person name="LaButti K."/>
            <person name="Lindquist E.A."/>
            <person name="Lipzen A."/>
            <person name="Lundell T."/>
            <person name="Morin E."/>
            <person name="Murat C."/>
            <person name="Riley R."/>
            <person name="Ohm R."/>
            <person name="Sun H."/>
            <person name="Tunlid A."/>
            <person name="Henrissat B."/>
            <person name="Grigoriev I.V."/>
            <person name="Hibbett D.S."/>
            <person name="Martin F."/>
        </authorList>
    </citation>
    <scope>NUCLEOTIDE SEQUENCE [LARGE SCALE GENOMIC DNA]</scope>
    <source>
        <strain evidence="5">Zn</strain>
    </source>
</reference>
<reference evidence="4 5" key="1">
    <citation type="submission" date="2014-04" db="EMBL/GenBank/DDBJ databases">
        <authorList>
            <consortium name="DOE Joint Genome Institute"/>
            <person name="Kuo A."/>
            <person name="Martino E."/>
            <person name="Perotto S."/>
            <person name="Kohler A."/>
            <person name="Nagy L.G."/>
            <person name="Floudas D."/>
            <person name="Copeland A."/>
            <person name="Barry K.W."/>
            <person name="Cichocki N."/>
            <person name="Veneault-Fourrey C."/>
            <person name="LaButti K."/>
            <person name="Lindquist E.A."/>
            <person name="Lipzen A."/>
            <person name="Lundell T."/>
            <person name="Morin E."/>
            <person name="Murat C."/>
            <person name="Sun H."/>
            <person name="Tunlid A."/>
            <person name="Henrissat B."/>
            <person name="Grigoriev I.V."/>
            <person name="Hibbett D.S."/>
            <person name="Martin F."/>
            <person name="Nordberg H.P."/>
            <person name="Cantor M.N."/>
            <person name="Hua S.X."/>
        </authorList>
    </citation>
    <scope>NUCLEOTIDE SEQUENCE [LARGE SCALE GENOMIC DNA]</scope>
    <source>
        <strain evidence="4 5">Zn</strain>
    </source>
</reference>
<dbReference type="PANTHER" id="PTHR24320">
    <property type="entry name" value="RETINOL DEHYDROGENASE"/>
    <property type="match status" value="1"/>
</dbReference>
<dbReference type="GO" id="GO:0016491">
    <property type="term" value="F:oxidoreductase activity"/>
    <property type="evidence" value="ECO:0007669"/>
    <property type="project" value="UniProtKB-KW"/>
</dbReference>
<dbReference type="OrthoDB" id="191139at2759"/>
<dbReference type="SUPFAM" id="SSF51735">
    <property type="entry name" value="NAD(P)-binding Rossmann-fold domains"/>
    <property type="match status" value="1"/>
</dbReference>
<dbReference type="PRINTS" id="PR00080">
    <property type="entry name" value="SDRFAMILY"/>
</dbReference>
<organism evidence="4 5">
    <name type="scientific">Oidiodendron maius (strain Zn)</name>
    <dbReference type="NCBI Taxonomy" id="913774"/>
    <lineage>
        <taxon>Eukaryota</taxon>
        <taxon>Fungi</taxon>
        <taxon>Dikarya</taxon>
        <taxon>Ascomycota</taxon>
        <taxon>Pezizomycotina</taxon>
        <taxon>Leotiomycetes</taxon>
        <taxon>Leotiomycetes incertae sedis</taxon>
        <taxon>Myxotrichaceae</taxon>
        <taxon>Oidiodendron</taxon>
    </lineage>
</organism>
<dbReference type="STRING" id="913774.A0A0C3HPU8"/>
<dbReference type="PANTHER" id="PTHR24320:SF283">
    <property type="entry name" value="RETINOL DEHYDROGENASE 11"/>
    <property type="match status" value="1"/>
</dbReference>
<accession>A0A0C3HPU8</accession>
<evidence type="ECO:0000313" key="5">
    <source>
        <dbReference type="Proteomes" id="UP000054321"/>
    </source>
</evidence>
<keyword evidence="2" id="KW-0560">Oxidoreductase</keyword>
<dbReference type="PRINTS" id="PR00081">
    <property type="entry name" value="GDHRDH"/>
</dbReference>
<dbReference type="InterPro" id="IPR036291">
    <property type="entry name" value="NAD(P)-bd_dom_sf"/>
</dbReference>
<name>A0A0C3HPU8_OIDMZ</name>
<protein>
    <recommendedName>
        <fullName evidence="6">Ketoreductase (KR) domain-containing protein</fullName>
    </recommendedName>
</protein>
<evidence type="ECO:0000256" key="1">
    <source>
        <dbReference type="ARBA" id="ARBA00006484"/>
    </source>
</evidence>
<comment type="similarity">
    <text evidence="1 3">Belongs to the short-chain dehydrogenases/reductases (SDR) family.</text>
</comment>
<dbReference type="EMBL" id="KN832873">
    <property type="protein sequence ID" value="KIN04337.1"/>
    <property type="molecule type" value="Genomic_DNA"/>
</dbReference>
<dbReference type="Proteomes" id="UP000054321">
    <property type="component" value="Unassembled WGS sequence"/>
</dbReference>
<evidence type="ECO:0000256" key="2">
    <source>
        <dbReference type="ARBA" id="ARBA00023002"/>
    </source>
</evidence>
<gene>
    <name evidence="4" type="ORF">OIDMADRAFT_178381</name>
</gene>
<proteinExistence type="inferred from homology"/>
<evidence type="ECO:0000256" key="3">
    <source>
        <dbReference type="RuleBase" id="RU000363"/>
    </source>
</evidence>
<dbReference type="InterPro" id="IPR002347">
    <property type="entry name" value="SDR_fam"/>
</dbReference>
<dbReference type="Gene3D" id="3.40.50.720">
    <property type="entry name" value="NAD(P)-binding Rossmann-like Domain"/>
    <property type="match status" value="1"/>
</dbReference>
<sequence>MTATSHPEFNAQTEGLEVSKAFAEAIRNKTVIVTGVNHGGIGFTTAEAIVAGRSPSKIDESIQALQAQFPNVEYRPLHINLSSQESVRNAAAELLSWADVPTIDILVNSAGIMNLPERTLSEEGIEMTFATNHIGHFLFTCLAMPKFIKAAEGNPKGATRVINVSSLSATVPSMRWSDVNFEKRSKDLPATEQPNSEMHEMWGVIDVQNKSYIPLAAYNQSKVANVLFSIALNKRLYDKHGILSLAVHPGVIYTELGRHFAPDATAAVLAMIDKGLIPLKSLAAGASTSLVAALDPRLGCGETKDGKENYGVYLVDCQISDIAHSLVVSSDEAERLWKLSEELVGEKFTW</sequence>
<dbReference type="InParanoid" id="A0A0C3HPU8"/>
<keyword evidence="5" id="KW-1185">Reference proteome</keyword>
<evidence type="ECO:0000313" key="4">
    <source>
        <dbReference type="EMBL" id="KIN04337.1"/>
    </source>
</evidence>
<dbReference type="Pfam" id="PF00106">
    <property type="entry name" value="adh_short"/>
    <property type="match status" value="1"/>
</dbReference>
<dbReference type="HOGENOM" id="CLU_010194_44_0_1"/>
<evidence type="ECO:0008006" key="6">
    <source>
        <dbReference type="Google" id="ProtNLM"/>
    </source>
</evidence>
<dbReference type="AlphaFoldDB" id="A0A0C3HPU8"/>